<dbReference type="SUPFAM" id="SSF89392">
    <property type="entry name" value="Prokaryotic lipoproteins and lipoprotein localization factors"/>
    <property type="match status" value="1"/>
</dbReference>
<dbReference type="PANTHER" id="PTHR35869">
    <property type="entry name" value="OUTER-MEMBRANE LIPOPROTEIN CARRIER PROTEIN"/>
    <property type="match status" value="1"/>
</dbReference>
<name>A0A831LLI4_9BACT</name>
<dbReference type="EMBL" id="DSDK01000279">
    <property type="protein sequence ID" value="HDR50969.1"/>
    <property type="molecule type" value="Genomic_DNA"/>
</dbReference>
<sequence length="217" mass="24215">MKTLFLLGLFLASFLLASAQQDIKAKQILDEVSAKTRSFNTISADFVFSMENEEMDIYEKNSGSIQLKGQKYVVDLPDVGVKVYSDGETIWNYMADGNQVTISYLDDGGSELMDPSSVFTIYERGFRSKYIGEKNLAGSGATHEIELYPDSDEHEVTKIVLFIGKTDSLIKSALLLGTDGNTYGIEIKKMNTSANLPDNYFIFNPADFSDLEIIDFR</sequence>
<dbReference type="InterPro" id="IPR029046">
    <property type="entry name" value="LolA/LolB/LppX"/>
</dbReference>
<reference evidence="3" key="1">
    <citation type="journal article" date="2020" name="mSystems">
        <title>Genome- and Community-Level Interaction Insights into Carbon Utilization and Element Cycling Functions of Hydrothermarchaeota in Hydrothermal Sediment.</title>
        <authorList>
            <person name="Zhou Z."/>
            <person name="Liu Y."/>
            <person name="Xu W."/>
            <person name="Pan J."/>
            <person name="Luo Z.H."/>
            <person name="Li M."/>
        </authorList>
    </citation>
    <scope>NUCLEOTIDE SEQUENCE [LARGE SCALE GENOMIC DNA]</scope>
    <source>
        <strain evidence="3">SpSt-1217</strain>
    </source>
</reference>
<feature type="chain" id="PRO_5032497367" evidence="2">
    <location>
        <begin position="20"/>
        <end position="217"/>
    </location>
</feature>
<keyword evidence="3" id="KW-0449">Lipoprotein</keyword>
<protein>
    <submittedName>
        <fullName evidence="3">Outer membrane lipoprotein carrier protein LolA</fullName>
    </submittedName>
</protein>
<dbReference type="CDD" id="cd16325">
    <property type="entry name" value="LolA"/>
    <property type="match status" value="1"/>
</dbReference>
<feature type="signal peptide" evidence="2">
    <location>
        <begin position="1"/>
        <end position="19"/>
    </location>
</feature>
<gene>
    <name evidence="3" type="ORF">ENN90_05015</name>
</gene>
<dbReference type="Pfam" id="PF03548">
    <property type="entry name" value="LolA"/>
    <property type="match status" value="1"/>
</dbReference>
<organism evidence="3">
    <name type="scientific">Mariniphaga anaerophila</name>
    <dbReference type="NCBI Taxonomy" id="1484053"/>
    <lineage>
        <taxon>Bacteria</taxon>
        <taxon>Pseudomonadati</taxon>
        <taxon>Bacteroidota</taxon>
        <taxon>Bacteroidia</taxon>
        <taxon>Marinilabiliales</taxon>
        <taxon>Prolixibacteraceae</taxon>
        <taxon>Mariniphaga</taxon>
    </lineage>
</organism>
<evidence type="ECO:0000313" key="3">
    <source>
        <dbReference type="EMBL" id="HDR50969.1"/>
    </source>
</evidence>
<comment type="caution">
    <text evidence="3">The sequence shown here is derived from an EMBL/GenBank/DDBJ whole genome shotgun (WGS) entry which is preliminary data.</text>
</comment>
<accession>A0A831LLI4</accession>
<dbReference type="AlphaFoldDB" id="A0A831LLI4"/>
<evidence type="ECO:0000256" key="2">
    <source>
        <dbReference type="SAM" id="SignalP"/>
    </source>
</evidence>
<dbReference type="Gene3D" id="2.50.20.10">
    <property type="entry name" value="Lipoprotein localisation LolA/LolB/LppX"/>
    <property type="match status" value="1"/>
</dbReference>
<keyword evidence="1 2" id="KW-0732">Signal</keyword>
<dbReference type="PANTHER" id="PTHR35869:SF1">
    <property type="entry name" value="OUTER-MEMBRANE LIPOPROTEIN CARRIER PROTEIN"/>
    <property type="match status" value="1"/>
</dbReference>
<dbReference type="Proteomes" id="UP000886047">
    <property type="component" value="Unassembled WGS sequence"/>
</dbReference>
<dbReference type="InterPro" id="IPR004564">
    <property type="entry name" value="OM_lipoprot_carrier_LolA-like"/>
</dbReference>
<proteinExistence type="predicted"/>
<evidence type="ECO:0000256" key="1">
    <source>
        <dbReference type="ARBA" id="ARBA00022729"/>
    </source>
</evidence>